<comment type="caution">
    <text evidence="1">The sequence shown here is derived from an EMBL/GenBank/DDBJ whole genome shotgun (WGS) entry which is preliminary data.</text>
</comment>
<evidence type="ECO:0000313" key="2">
    <source>
        <dbReference type="Proteomes" id="UP000225275"/>
    </source>
</evidence>
<name>A0AAP8E002_9LACT</name>
<reference evidence="1" key="2">
    <citation type="journal article" date="2018" name="Food Control">
        <title>Characterization of Lactococcus lactis isolates from herbs, fruits and vegetables for use as biopreservatives against Listeria monocytogenes in cheese.</title>
        <authorList>
            <person name="Ho V."/>
            <person name="Lo R."/>
            <person name="Bansal N."/>
            <person name="Turner M.S."/>
        </authorList>
    </citation>
    <scope>NUCLEOTIDE SEQUENCE</scope>
    <source>
        <strain evidence="1">537</strain>
    </source>
</reference>
<dbReference type="EMBL" id="MTJS01000004">
    <property type="protein sequence ID" value="PFG88159.1"/>
    <property type="molecule type" value="Genomic_DNA"/>
</dbReference>
<dbReference type="Proteomes" id="UP000225275">
    <property type="component" value="Unassembled WGS sequence"/>
</dbReference>
<dbReference type="AlphaFoldDB" id="A0AAP8E002"/>
<sequence>MKKILIFSTMCLSLIIFGLIGGPKVKATTYHQGVNKVVMVSKNKYSQTTRIYVSKDRANQMISSGLIYSGFVIAGVGTIGKFMLSLAGVWTRVPGGFYFTCTTYYPSILTGGKISSVYSGYKWQ</sequence>
<organism evidence="1 2">
    <name type="scientific">Lactococcus lactis</name>
    <dbReference type="NCBI Taxonomy" id="1358"/>
    <lineage>
        <taxon>Bacteria</taxon>
        <taxon>Bacillati</taxon>
        <taxon>Bacillota</taxon>
        <taxon>Bacilli</taxon>
        <taxon>Lactobacillales</taxon>
        <taxon>Streptococcaceae</taxon>
        <taxon>Lactococcus</taxon>
    </lineage>
</organism>
<dbReference type="RefSeq" id="WP_098394181.1">
    <property type="nucleotide sequence ID" value="NZ_JAOWLN010000007.1"/>
</dbReference>
<reference evidence="1" key="1">
    <citation type="submission" date="2017-01" db="EMBL/GenBank/DDBJ databases">
        <authorList>
            <person name="Lo R."/>
        </authorList>
    </citation>
    <scope>NUCLEOTIDE SEQUENCE</scope>
    <source>
        <strain evidence="1">537</strain>
    </source>
</reference>
<evidence type="ECO:0000313" key="1">
    <source>
        <dbReference type="EMBL" id="PFG88159.1"/>
    </source>
</evidence>
<gene>
    <name evidence="1" type="ORF">BW154_11065</name>
</gene>
<proteinExistence type="predicted"/>
<accession>A0AAP8E002</accession>
<protein>
    <submittedName>
        <fullName evidence="1">Uncharacterized protein</fullName>
    </submittedName>
</protein>